<proteinExistence type="inferred from homology"/>
<evidence type="ECO:0000256" key="4">
    <source>
        <dbReference type="ARBA" id="ARBA00022989"/>
    </source>
</evidence>
<sequence>MNKSILVTASVLGFTGIILGAFAAHGLKQLVPAESVTSFETGVRYQMYHAFFLLFLGLTNFLSEKTKKSMFWLTLLGVIFFSGSIYGLATNSLYTFDFTTLAFVTPVGGLLFIITWGLLFVNFLKIKPKSNN</sequence>
<evidence type="ECO:0000256" key="2">
    <source>
        <dbReference type="ARBA" id="ARBA00009694"/>
    </source>
</evidence>
<comment type="caution">
    <text evidence="7">The sequence shown here is derived from an EMBL/GenBank/DDBJ whole genome shotgun (WGS) entry which is preliminary data.</text>
</comment>
<feature type="transmembrane region" description="Helical" evidence="6">
    <location>
        <begin position="101"/>
        <end position="124"/>
    </location>
</feature>
<comment type="similarity">
    <text evidence="2">Belongs to the UPF0382 family.</text>
</comment>
<evidence type="ECO:0000313" key="8">
    <source>
        <dbReference type="Proteomes" id="UP001610100"/>
    </source>
</evidence>
<protein>
    <submittedName>
        <fullName evidence="7">DUF423 domain-containing protein</fullName>
    </submittedName>
</protein>
<feature type="transmembrane region" description="Helical" evidence="6">
    <location>
        <begin position="70"/>
        <end position="89"/>
    </location>
</feature>
<dbReference type="PANTHER" id="PTHR43461:SF1">
    <property type="entry name" value="TRANSMEMBRANE PROTEIN 256"/>
    <property type="match status" value="1"/>
</dbReference>
<dbReference type="RefSeq" id="WP_344739769.1">
    <property type="nucleotide sequence ID" value="NZ_BAABAY010000001.1"/>
</dbReference>
<keyword evidence="4 6" id="KW-1133">Transmembrane helix</keyword>
<accession>A0ABW7MVY5</accession>
<evidence type="ECO:0000256" key="1">
    <source>
        <dbReference type="ARBA" id="ARBA00004141"/>
    </source>
</evidence>
<evidence type="ECO:0000313" key="7">
    <source>
        <dbReference type="EMBL" id="MFH6770986.1"/>
    </source>
</evidence>
<reference evidence="7 8" key="1">
    <citation type="submission" date="2024-02" db="EMBL/GenBank/DDBJ databases">
        <title>A Gaetbulibacter species isolated from tidal flats and genomic insights of their niches.</title>
        <authorList>
            <person name="Ye Y."/>
        </authorList>
    </citation>
    <scope>NUCLEOTIDE SEQUENCE [LARGE SCALE GENOMIC DNA]</scope>
    <source>
        <strain evidence="7 8">KYW382</strain>
    </source>
</reference>
<dbReference type="EMBL" id="JBAWKB010000001">
    <property type="protein sequence ID" value="MFH6770986.1"/>
    <property type="molecule type" value="Genomic_DNA"/>
</dbReference>
<gene>
    <name evidence="7" type="ORF">V8G58_03485</name>
</gene>
<name>A0ABW7MVY5_9FLAO</name>
<keyword evidence="5 6" id="KW-0472">Membrane</keyword>
<evidence type="ECO:0000256" key="3">
    <source>
        <dbReference type="ARBA" id="ARBA00022692"/>
    </source>
</evidence>
<dbReference type="Proteomes" id="UP001610100">
    <property type="component" value="Unassembled WGS sequence"/>
</dbReference>
<dbReference type="Pfam" id="PF04241">
    <property type="entry name" value="DUF423"/>
    <property type="match status" value="1"/>
</dbReference>
<organism evidence="7 8">
    <name type="scientific">Gaetbulibacter aestuarii</name>
    <dbReference type="NCBI Taxonomy" id="1502358"/>
    <lineage>
        <taxon>Bacteria</taxon>
        <taxon>Pseudomonadati</taxon>
        <taxon>Bacteroidota</taxon>
        <taxon>Flavobacteriia</taxon>
        <taxon>Flavobacteriales</taxon>
        <taxon>Flavobacteriaceae</taxon>
        <taxon>Gaetbulibacter</taxon>
    </lineage>
</organism>
<keyword evidence="3 6" id="KW-0812">Transmembrane</keyword>
<evidence type="ECO:0000256" key="5">
    <source>
        <dbReference type="ARBA" id="ARBA00023136"/>
    </source>
</evidence>
<dbReference type="InterPro" id="IPR006696">
    <property type="entry name" value="DUF423"/>
</dbReference>
<keyword evidence="8" id="KW-1185">Reference proteome</keyword>
<feature type="transmembrane region" description="Helical" evidence="6">
    <location>
        <begin position="47"/>
        <end position="63"/>
    </location>
</feature>
<evidence type="ECO:0000256" key="6">
    <source>
        <dbReference type="SAM" id="Phobius"/>
    </source>
</evidence>
<dbReference type="PANTHER" id="PTHR43461">
    <property type="entry name" value="TRANSMEMBRANE PROTEIN 256"/>
    <property type="match status" value="1"/>
</dbReference>
<comment type="subcellular location">
    <subcellularLocation>
        <location evidence="1">Membrane</location>
        <topology evidence="1">Multi-pass membrane protein</topology>
    </subcellularLocation>
</comment>